<accession>A0A660SCY8</accession>
<organism evidence="1 2">
    <name type="scientific">candidate division WOR-3 bacterium</name>
    <dbReference type="NCBI Taxonomy" id="2052148"/>
    <lineage>
        <taxon>Bacteria</taxon>
        <taxon>Bacteria division WOR-3</taxon>
    </lineage>
</organism>
<gene>
    <name evidence="1" type="ORF">DRP53_10295</name>
</gene>
<sequence>MAGHFKINSRVRAISFFLFILALIVIHCHEPQPTYDGEVEDIAFGESWNSTAQDIGDTTYQFDSGTKIVYYSFTLTEGFECHTLIKKTWEYEGSDLFSATTYMPIGTNRISGEFHYYDNTSLPDGTYKLKKIQAWHIVAGGKGEWKDIKIRIPEHQSFTIGGQKGRASLGKGGGR</sequence>
<comment type="caution">
    <text evidence="1">The sequence shown here is derived from an EMBL/GenBank/DDBJ whole genome shotgun (WGS) entry which is preliminary data.</text>
</comment>
<dbReference type="Proteomes" id="UP000268469">
    <property type="component" value="Unassembled WGS sequence"/>
</dbReference>
<proteinExistence type="predicted"/>
<dbReference type="EMBL" id="QNBE01000141">
    <property type="protein sequence ID" value="RKX68658.1"/>
    <property type="molecule type" value="Genomic_DNA"/>
</dbReference>
<evidence type="ECO:0000313" key="1">
    <source>
        <dbReference type="EMBL" id="RKX68658.1"/>
    </source>
</evidence>
<name>A0A660SCY8_UNCW3</name>
<dbReference type="AlphaFoldDB" id="A0A660SCY8"/>
<protein>
    <submittedName>
        <fullName evidence="1">Uncharacterized protein</fullName>
    </submittedName>
</protein>
<reference evidence="1 2" key="1">
    <citation type="submission" date="2018-06" db="EMBL/GenBank/DDBJ databases">
        <title>Extensive metabolic versatility and redundancy in microbially diverse, dynamic hydrothermal sediments.</title>
        <authorList>
            <person name="Dombrowski N."/>
            <person name="Teske A."/>
            <person name="Baker B.J."/>
        </authorList>
    </citation>
    <scope>NUCLEOTIDE SEQUENCE [LARGE SCALE GENOMIC DNA]</scope>
    <source>
        <strain evidence="1">B36_G15</strain>
    </source>
</reference>
<evidence type="ECO:0000313" key="2">
    <source>
        <dbReference type="Proteomes" id="UP000268469"/>
    </source>
</evidence>